<evidence type="ECO:0000313" key="1">
    <source>
        <dbReference type="EMBL" id="HHX99455.1"/>
    </source>
</evidence>
<organism evidence="1 2">
    <name type="scientific">Candidatus Dojkabacteria bacterium</name>
    <dbReference type="NCBI Taxonomy" id="2099670"/>
    <lineage>
        <taxon>Bacteria</taxon>
        <taxon>Candidatus Dojkabacteria</taxon>
    </lineage>
</organism>
<protein>
    <submittedName>
        <fullName evidence="1">Uncharacterized protein</fullName>
    </submittedName>
</protein>
<gene>
    <name evidence="1" type="ORF">GX533_02130</name>
</gene>
<reference evidence="1 2" key="1">
    <citation type="journal article" date="2020" name="Biotechnol. Biofuels">
        <title>New insights from the biogas microbiome by comprehensive genome-resolved metagenomics of nearly 1600 species originating from multiple anaerobic digesters.</title>
        <authorList>
            <person name="Campanaro S."/>
            <person name="Treu L."/>
            <person name="Rodriguez-R L.M."/>
            <person name="Kovalovszki A."/>
            <person name="Ziels R.M."/>
            <person name="Maus I."/>
            <person name="Zhu X."/>
            <person name="Kougias P.G."/>
            <person name="Basile A."/>
            <person name="Luo G."/>
            <person name="Schluter A."/>
            <person name="Konstantinidis K.T."/>
            <person name="Angelidaki I."/>
        </authorList>
    </citation>
    <scope>NUCLEOTIDE SEQUENCE [LARGE SCALE GENOMIC DNA]</scope>
    <source>
        <strain evidence="1">AS05jafATM_89</strain>
    </source>
</reference>
<evidence type="ECO:0000313" key="2">
    <source>
        <dbReference type="Proteomes" id="UP000576550"/>
    </source>
</evidence>
<dbReference type="AlphaFoldDB" id="A0A832QCA5"/>
<comment type="caution">
    <text evidence="1">The sequence shown here is derived from an EMBL/GenBank/DDBJ whole genome shotgun (WGS) entry which is preliminary data.</text>
</comment>
<name>A0A832QCA5_9BACT</name>
<proteinExistence type="predicted"/>
<accession>A0A832QCA5</accession>
<sequence>MNRQIVPIETDKYTPIPWNLLHPRYSDKHFDNGEQTVYLDPNHELCFLSGSNVVNGAIYKYSDRLDQLDCKKSRRSFQDASENFIEGTPALYEDYLRRYHEDPALKLVHIIAGINRSNAYPYRIYGFILPKNE</sequence>
<dbReference type="EMBL" id="DUTP01000003">
    <property type="protein sequence ID" value="HHX99455.1"/>
    <property type="molecule type" value="Genomic_DNA"/>
</dbReference>
<dbReference type="Proteomes" id="UP000576550">
    <property type="component" value="Unassembled WGS sequence"/>
</dbReference>